<evidence type="ECO:0000313" key="2">
    <source>
        <dbReference type="EMBL" id="GHA37755.1"/>
    </source>
</evidence>
<name>A0A918SE92_9FLAO</name>
<dbReference type="AlphaFoldDB" id="A0A918SE92"/>
<evidence type="ECO:0000256" key="1">
    <source>
        <dbReference type="SAM" id="MobiDB-lite"/>
    </source>
</evidence>
<gene>
    <name evidence="2" type="ORF">GCM10007103_19080</name>
</gene>
<evidence type="ECO:0000313" key="3">
    <source>
        <dbReference type="Proteomes" id="UP000610456"/>
    </source>
</evidence>
<keyword evidence="3" id="KW-1185">Reference proteome</keyword>
<reference evidence="2" key="2">
    <citation type="submission" date="2020-09" db="EMBL/GenBank/DDBJ databases">
        <authorList>
            <person name="Sun Q."/>
            <person name="Kim S."/>
        </authorList>
    </citation>
    <scope>NUCLEOTIDE SEQUENCE</scope>
    <source>
        <strain evidence="2">KCTC 12719</strain>
    </source>
</reference>
<feature type="region of interest" description="Disordered" evidence="1">
    <location>
        <begin position="75"/>
        <end position="113"/>
    </location>
</feature>
<accession>A0A918SE92</accession>
<feature type="compositionally biased region" description="Acidic residues" evidence="1">
    <location>
        <begin position="75"/>
        <end position="92"/>
    </location>
</feature>
<proteinExistence type="predicted"/>
<sequence>MFKINNINVVKIFLTVCFLNRGITYIWRTKSINNNFKMKKSFLTLAVFALVLSFTSCKETPAESTEEVEVIEGTEVEETEVEEVPVEAETPAEVDSLSTQEVAEDEINETPVI</sequence>
<protein>
    <submittedName>
        <fullName evidence="2">Uncharacterized protein</fullName>
    </submittedName>
</protein>
<dbReference type="EMBL" id="BMXB01000006">
    <property type="protein sequence ID" value="GHA37755.1"/>
    <property type="molecule type" value="Genomic_DNA"/>
</dbReference>
<feature type="compositionally biased region" description="Acidic residues" evidence="1">
    <location>
        <begin position="102"/>
        <end position="113"/>
    </location>
</feature>
<reference evidence="2" key="1">
    <citation type="journal article" date="2014" name="Int. J. Syst. Evol. Microbiol.">
        <title>Complete genome sequence of Corynebacterium casei LMG S-19264T (=DSM 44701T), isolated from a smear-ripened cheese.</title>
        <authorList>
            <consortium name="US DOE Joint Genome Institute (JGI-PGF)"/>
            <person name="Walter F."/>
            <person name="Albersmeier A."/>
            <person name="Kalinowski J."/>
            <person name="Ruckert C."/>
        </authorList>
    </citation>
    <scope>NUCLEOTIDE SEQUENCE</scope>
    <source>
        <strain evidence="2">KCTC 12719</strain>
    </source>
</reference>
<organism evidence="2 3">
    <name type="scientific">Salinimicrobium marinum</name>
    <dbReference type="NCBI Taxonomy" id="680283"/>
    <lineage>
        <taxon>Bacteria</taxon>
        <taxon>Pseudomonadati</taxon>
        <taxon>Bacteroidota</taxon>
        <taxon>Flavobacteriia</taxon>
        <taxon>Flavobacteriales</taxon>
        <taxon>Flavobacteriaceae</taxon>
        <taxon>Salinimicrobium</taxon>
    </lineage>
</organism>
<dbReference type="Proteomes" id="UP000610456">
    <property type="component" value="Unassembled WGS sequence"/>
</dbReference>
<comment type="caution">
    <text evidence="2">The sequence shown here is derived from an EMBL/GenBank/DDBJ whole genome shotgun (WGS) entry which is preliminary data.</text>
</comment>